<gene>
    <name evidence="8" type="ORF">PML95_02435</name>
</gene>
<dbReference type="PANTHER" id="PTHR11575">
    <property type="entry name" value="5'-NUCLEOTIDASE-RELATED"/>
    <property type="match status" value="1"/>
</dbReference>
<dbReference type="Pfam" id="PF00746">
    <property type="entry name" value="Gram_pos_anchor"/>
    <property type="match status" value="1"/>
</dbReference>
<evidence type="ECO:0000256" key="5">
    <source>
        <dbReference type="SAM" id="MobiDB-lite"/>
    </source>
</evidence>
<dbReference type="Pfam" id="PF00149">
    <property type="entry name" value="Metallophos"/>
    <property type="match status" value="1"/>
</dbReference>
<dbReference type="GO" id="GO:0008253">
    <property type="term" value="F:5'-nucleotidase activity"/>
    <property type="evidence" value="ECO:0007669"/>
    <property type="project" value="TreeGrafter"/>
</dbReference>
<accession>A0AAE9XG55</accession>
<dbReference type="InterPro" id="IPR004843">
    <property type="entry name" value="Calcineurin-like_PHP"/>
</dbReference>
<dbReference type="PROSITE" id="PS50847">
    <property type="entry name" value="GRAM_POS_ANCHORING"/>
    <property type="match status" value="1"/>
</dbReference>
<keyword evidence="1" id="KW-0134">Cell wall</keyword>
<dbReference type="GO" id="GO:0009166">
    <property type="term" value="P:nucleotide catabolic process"/>
    <property type="evidence" value="ECO:0007669"/>
    <property type="project" value="InterPro"/>
</dbReference>
<dbReference type="EMBL" id="CP116507">
    <property type="protein sequence ID" value="WCG23116.1"/>
    <property type="molecule type" value="Genomic_DNA"/>
</dbReference>
<evidence type="ECO:0000313" key="9">
    <source>
        <dbReference type="Proteomes" id="UP001179600"/>
    </source>
</evidence>
<name>A0AAE9XG55_9ENTE</name>
<feature type="compositionally biased region" description="Basic and acidic residues" evidence="5">
    <location>
        <begin position="676"/>
        <end position="687"/>
    </location>
</feature>
<keyword evidence="3" id="KW-0732">Signal</keyword>
<dbReference type="NCBIfam" id="TIGR01167">
    <property type="entry name" value="LPXTG_anchor"/>
    <property type="match status" value="1"/>
</dbReference>
<dbReference type="PRINTS" id="PR01607">
    <property type="entry name" value="APYRASEFAMLY"/>
</dbReference>
<dbReference type="InterPro" id="IPR029052">
    <property type="entry name" value="Metallo-depent_PP-like"/>
</dbReference>
<evidence type="ECO:0000256" key="2">
    <source>
        <dbReference type="ARBA" id="ARBA00022525"/>
    </source>
</evidence>
<feature type="region of interest" description="Disordered" evidence="5">
    <location>
        <begin position="767"/>
        <end position="790"/>
    </location>
</feature>
<evidence type="ECO:0000256" key="3">
    <source>
        <dbReference type="ARBA" id="ARBA00022729"/>
    </source>
</evidence>
<dbReference type="Gene3D" id="3.90.780.10">
    <property type="entry name" value="5'-Nucleotidase, C-terminal domain"/>
    <property type="match status" value="1"/>
</dbReference>
<dbReference type="InterPro" id="IPR006179">
    <property type="entry name" value="5_nucleotidase/apyrase"/>
</dbReference>
<dbReference type="InterPro" id="IPR036907">
    <property type="entry name" value="5'-Nucleotdase_C_sf"/>
</dbReference>
<keyword evidence="6" id="KW-0472">Membrane</keyword>
<sequence length="823" mass="88804">MKKWQRRSSVFLTTILLSANLVGIVPIVKAVDGETEGTEVTAESVENNSTEESSVETLESTETTETTDATETTEATEVTEESDEKESEKVTIPVQMLGVNDFHGALDTTGTAYLPSGTHRGVGKASNLAAHLDEAEKTFKSEKGGETERVQAGDLVGASPANSALLQDEPTIKVFNQMNFTLGTLGNHEFDKGLGEFHRILKGLEPASGQFEGDLGEIVNGYEREPSKQEIVIANIVNKSDGKIPYGFEPYTTRSYSNGNESVKVAYMGIITSEFPNLVLAEHTKDYDVLDEAETIAKYSKLIREKEKVDAIVLITHLSAVSDANGNVSGEVATVLDKVNQIYPDNSIDVVFAGHNHQHTNGVYENGENKTRVVQSTAQGKAYIDLQGELDPETKDFVDVPEAEVKPTTDRPDKNAEVQKTVDHASELIKKVTESKIATAAKGVTTITKDVNAYSESPLGNLIVDAQLYMANDIQLKDAAGNPVTVDFAMTNNGGIRADLTAQPDGAITWGAVQAVQPFGNILQVVALSGQTIRDVLNEQHKNGKLHYFLQIAGLSFTYQGVGDDFEVVEIKDSQGKELAPEKMYNVVINDFLFGGGDGFKSFTKGKLVAAMDTDTSTFVSYFEKMEKEGKKITAPALGRKLEVGEEVPSETEGTEGTEGTGTTETEEPGTTESTEDSKETEKNKPLDEATKVSKIVLVGGVIKGESLPGAEVIITLPNGEVHHVTVGKDGKFSFDIRGFDLKKDDTLKLHFIKDDMMVERDIVVTNEKAENGGTSGSNNSNNKKPGYLPQTGEEAAPFALAGLAIVGGVLTIVMVRKKNEVK</sequence>
<dbReference type="SUPFAM" id="SSF55816">
    <property type="entry name" value="5'-nucleotidase (syn. UDP-sugar hydrolase), C-terminal domain"/>
    <property type="match status" value="1"/>
</dbReference>
<dbReference type="InterPro" id="IPR006146">
    <property type="entry name" value="5'-Nucleotdase_CS"/>
</dbReference>
<dbReference type="GO" id="GO:0000166">
    <property type="term" value="F:nucleotide binding"/>
    <property type="evidence" value="ECO:0007669"/>
    <property type="project" value="InterPro"/>
</dbReference>
<dbReference type="Gene3D" id="3.60.21.10">
    <property type="match status" value="1"/>
</dbReference>
<evidence type="ECO:0000256" key="6">
    <source>
        <dbReference type="SAM" id="Phobius"/>
    </source>
</evidence>
<dbReference type="GO" id="GO:0030288">
    <property type="term" value="C:outer membrane-bounded periplasmic space"/>
    <property type="evidence" value="ECO:0007669"/>
    <property type="project" value="TreeGrafter"/>
</dbReference>
<dbReference type="InterPro" id="IPR019931">
    <property type="entry name" value="LPXTG_anchor"/>
</dbReference>
<dbReference type="Pfam" id="PF02872">
    <property type="entry name" value="5_nucleotid_C"/>
    <property type="match status" value="1"/>
</dbReference>
<keyword evidence="6" id="KW-0812">Transmembrane</keyword>
<feature type="region of interest" description="Disordered" evidence="5">
    <location>
        <begin position="637"/>
        <end position="687"/>
    </location>
</feature>
<dbReference type="AlphaFoldDB" id="A0AAE9XG55"/>
<evidence type="ECO:0000256" key="4">
    <source>
        <dbReference type="ARBA" id="ARBA00023088"/>
    </source>
</evidence>
<feature type="domain" description="Gram-positive cocci surface proteins LPxTG" evidence="7">
    <location>
        <begin position="789"/>
        <end position="823"/>
    </location>
</feature>
<reference evidence="8" key="1">
    <citation type="submission" date="2023-01" db="EMBL/GenBank/DDBJ databases">
        <title>Oxazolidinone resistance genes in florfenicol resistant enterococci from beef cattle and veal calves at slaughter.</title>
        <authorList>
            <person name="Biggel M."/>
        </authorList>
    </citation>
    <scope>NUCLEOTIDE SEQUENCE</scope>
    <source>
        <strain evidence="8">K204-1</strain>
    </source>
</reference>
<keyword evidence="2" id="KW-0964">Secreted</keyword>
<dbReference type="GO" id="GO:0008768">
    <property type="term" value="F:UDP-sugar diphosphatase activity"/>
    <property type="evidence" value="ECO:0007669"/>
    <property type="project" value="TreeGrafter"/>
</dbReference>
<feature type="compositionally biased region" description="Low complexity" evidence="5">
    <location>
        <begin position="41"/>
        <end position="76"/>
    </location>
</feature>
<organism evidence="8 9">
    <name type="scientific">Vagococcus lutrae</name>
    <dbReference type="NCBI Taxonomy" id="81947"/>
    <lineage>
        <taxon>Bacteria</taxon>
        <taxon>Bacillati</taxon>
        <taxon>Bacillota</taxon>
        <taxon>Bacilli</taxon>
        <taxon>Lactobacillales</taxon>
        <taxon>Enterococcaceae</taxon>
        <taxon>Vagococcus</taxon>
    </lineage>
</organism>
<dbReference type="PROSITE" id="PS00786">
    <property type="entry name" value="5_NUCLEOTIDASE_2"/>
    <property type="match status" value="1"/>
</dbReference>
<protein>
    <submittedName>
        <fullName evidence="8">5'-nucleotidase C-terminal domain-containing protein</fullName>
    </submittedName>
</protein>
<feature type="transmembrane region" description="Helical" evidence="6">
    <location>
        <begin position="796"/>
        <end position="816"/>
    </location>
</feature>
<evidence type="ECO:0000259" key="7">
    <source>
        <dbReference type="PROSITE" id="PS50847"/>
    </source>
</evidence>
<dbReference type="GO" id="GO:0046872">
    <property type="term" value="F:metal ion binding"/>
    <property type="evidence" value="ECO:0007669"/>
    <property type="project" value="InterPro"/>
</dbReference>
<keyword evidence="6" id="KW-1133">Transmembrane helix</keyword>
<evidence type="ECO:0000256" key="1">
    <source>
        <dbReference type="ARBA" id="ARBA00022512"/>
    </source>
</evidence>
<dbReference type="SUPFAM" id="SSF56300">
    <property type="entry name" value="Metallo-dependent phosphatases"/>
    <property type="match status" value="1"/>
</dbReference>
<feature type="region of interest" description="Disordered" evidence="5">
    <location>
        <begin position="34"/>
        <end position="89"/>
    </location>
</feature>
<dbReference type="Proteomes" id="UP001179600">
    <property type="component" value="Chromosome"/>
</dbReference>
<feature type="compositionally biased region" description="Acidic residues" evidence="5">
    <location>
        <begin position="645"/>
        <end position="656"/>
    </location>
</feature>
<dbReference type="InterPro" id="IPR008334">
    <property type="entry name" value="5'-Nucleotdase_C"/>
</dbReference>
<evidence type="ECO:0000313" key="8">
    <source>
        <dbReference type="EMBL" id="WCG23116.1"/>
    </source>
</evidence>
<dbReference type="PANTHER" id="PTHR11575:SF24">
    <property type="entry name" value="5'-NUCLEOTIDASE"/>
    <property type="match status" value="1"/>
</dbReference>
<dbReference type="RefSeq" id="WP_272163515.1">
    <property type="nucleotide sequence ID" value="NZ_CP116507.1"/>
</dbReference>
<keyword evidence="4" id="KW-0572">Peptidoglycan-anchor</keyword>
<proteinExistence type="predicted"/>